<dbReference type="GO" id="GO:0046677">
    <property type="term" value="P:response to antibiotic"/>
    <property type="evidence" value="ECO:0007669"/>
    <property type="project" value="UniProtKB-UniRule"/>
</dbReference>
<dbReference type="PANTHER" id="PTHR30622">
    <property type="entry name" value="UNDECAPRENYL-DIPHOSPHATASE"/>
    <property type="match status" value="1"/>
</dbReference>
<evidence type="ECO:0000256" key="17">
    <source>
        <dbReference type="HAMAP-Rule" id="MF_01006"/>
    </source>
</evidence>
<dbReference type="Pfam" id="PF02673">
    <property type="entry name" value="BacA"/>
    <property type="match status" value="1"/>
</dbReference>
<evidence type="ECO:0000256" key="9">
    <source>
        <dbReference type="ARBA" id="ARBA00022984"/>
    </source>
</evidence>
<keyword evidence="9 17" id="KW-0573">Peptidoglycan synthesis</keyword>
<dbReference type="PANTHER" id="PTHR30622:SF4">
    <property type="entry name" value="UNDECAPRENYL-DIPHOSPHATASE"/>
    <property type="match status" value="1"/>
</dbReference>
<evidence type="ECO:0000256" key="2">
    <source>
        <dbReference type="ARBA" id="ARBA00010621"/>
    </source>
</evidence>
<dbReference type="EC" id="3.6.1.27" evidence="3 17"/>
<keyword evidence="8 17" id="KW-0133">Cell shape</keyword>
<evidence type="ECO:0000256" key="15">
    <source>
        <dbReference type="ARBA" id="ARBA00032932"/>
    </source>
</evidence>
<feature type="transmembrane region" description="Helical" evidence="17">
    <location>
        <begin position="74"/>
        <end position="92"/>
    </location>
</feature>
<evidence type="ECO:0000256" key="13">
    <source>
        <dbReference type="ARBA" id="ARBA00023316"/>
    </source>
</evidence>
<dbReference type="AlphaFoldDB" id="A0A926DL37"/>
<feature type="transmembrane region" description="Helical" evidence="17">
    <location>
        <begin position="46"/>
        <end position="67"/>
    </location>
</feature>
<dbReference type="GO" id="GO:0005886">
    <property type="term" value="C:plasma membrane"/>
    <property type="evidence" value="ECO:0007669"/>
    <property type="project" value="UniProtKB-SubCell"/>
</dbReference>
<evidence type="ECO:0000313" key="19">
    <source>
        <dbReference type="Proteomes" id="UP000617951"/>
    </source>
</evidence>
<dbReference type="GO" id="GO:0009252">
    <property type="term" value="P:peptidoglycan biosynthetic process"/>
    <property type="evidence" value="ECO:0007669"/>
    <property type="project" value="UniProtKB-KW"/>
</dbReference>
<feature type="transmembrane region" description="Helical" evidence="17">
    <location>
        <begin position="172"/>
        <end position="194"/>
    </location>
</feature>
<evidence type="ECO:0000256" key="6">
    <source>
        <dbReference type="ARBA" id="ARBA00022692"/>
    </source>
</evidence>
<reference evidence="18" key="1">
    <citation type="submission" date="2020-08" db="EMBL/GenBank/DDBJ databases">
        <title>Genome public.</title>
        <authorList>
            <person name="Liu C."/>
            <person name="Sun Q."/>
        </authorList>
    </citation>
    <scope>NUCLEOTIDE SEQUENCE</scope>
    <source>
        <strain evidence="18">NSJ-63</strain>
    </source>
</reference>
<accession>A0A926DL37</accession>
<evidence type="ECO:0000256" key="10">
    <source>
        <dbReference type="ARBA" id="ARBA00022989"/>
    </source>
</evidence>
<comment type="caution">
    <text evidence="18">The sequence shown here is derived from an EMBL/GenBank/DDBJ whole genome shotgun (WGS) entry which is preliminary data.</text>
</comment>
<evidence type="ECO:0000256" key="7">
    <source>
        <dbReference type="ARBA" id="ARBA00022801"/>
    </source>
</evidence>
<keyword evidence="11 17" id="KW-0472">Membrane</keyword>
<evidence type="ECO:0000313" key="18">
    <source>
        <dbReference type="EMBL" id="MBC8539085.1"/>
    </source>
</evidence>
<comment type="miscellaneous">
    <text evidence="17">Bacitracin is thought to be involved in the inhibition of peptidoglycan synthesis by sequestering undecaprenyl diphosphate, thereby reducing the pool of lipid carrier available.</text>
</comment>
<evidence type="ECO:0000256" key="4">
    <source>
        <dbReference type="ARBA" id="ARBA00021581"/>
    </source>
</evidence>
<keyword evidence="19" id="KW-1185">Reference proteome</keyword>
<organism evidence="18 19">
    <name type="scientific">Guopingia tenuis</name>
    <dbReference type="NCBI Taxonomy" id="2763656"/>
    <lineage>
        <taxon>Bacteria</taxon>
        <taxon>Bacillati</taxon>
        <taxon>Bacillota</taxon>
        <taxon>Clostridia</taxon>
        <taxon>Christensenellales</taxon>
        <taxon>Christensenellaceae</taxon>
        <taxon>Guopingia</taxon>
    </lineage>
</organism>
<name>A0A926DL37_9FIRM</name>
<feature type="transmembrane region" description="Helical" evidence="17">
    <location>
        <begin position="236"/>
        <end position="260"/>
    </location>
</feature>
<evidence type="ECO:0000256" key="5">
    <source>
        <dbReference type="ARBA" id="ARBA00022475"/>
    </source>
</evidence>
<evidence type="ECO:0000256" key="12">
    <source>
        <dbReference type="ARBA" id="ARBA00023251"/>
    </source>
</evidence>
<protein>
    <recommendedName>
        <fullName evidence="4 17">Undecaprenyl-diphosphatase</fullName>
        <ecNumber evidence="3 17">3.6.1.27</ecNumber>
    </recommendedName>
    <alternativeName>
        <fullName evidence="15 17">Bacitracin resistance protein</fullName>
    </alternativeName>
    <alternativeName>
        <fullName evidence="14 17">Undecaprenyl pyrophosphate phosphatase</fullName>
    </alternativeName>
</protein>
<evidence type="ECO:0000256" key="14">
    <source>
        <dbReference type="ARBA" id="ARBA00032707"/>
    </source>
</evidence>
<dbReference type="EMBL" id="JACRSS010000005">
    <property type="protein sequence ID" value="MBC8539085.1"/>
    <property type="molecule type" value="Genomic_DNA"/>
</dbReference>
<evidence type="ECO:0000256" key="3">
    <source>
        <dbReference type="ARBA" id="ARBA00012374"/>
    </source>
</evidence>
<dbReference type="RefSeq" id="WP_249280705.1">
    <property type="nucleotide sequence ID" value="NZ_JACRSS010000005.1"/>
</dbReference>
<proteinExistence type="inferred from homology"/>
<evidence type="ECO:0000256" key="1">
    <source>
        <dbReference type="ARBA" id="ARBA00004651"/>
    </source>
</evidence>
<feature type="transmembrane region" description="Helical" evidence="17">
    <location>
        <begin position="104"/>
        <end position="122"/>
    </location>
</feature>
<dbReference type="GO" id="GO:0071555">
    <property type="term" value="P:cell wall organization"/>
    <property type="evidence" value="ECO:0007669"/>
    <property type="project" value="UniProtKB-KW"/>
</dbReference>
<dbReference type="Proteomes" id="UP000617951">
    <property type="component" value="Unassembled WGS sequence"/>
</dbReference>
<comment type="subcellular location">
    <subcellularLocation>
        <location evidence="1 17">Cell membrane</location>
        <topology evidence="1 17">Multi-pass membrane protein</topology>
    </subcellularLocation>
</comment>
<comment type="function">
    <text evidence="17">Catalyzes the dephosphorylation of undecaprenyl diphosphate (UPP). Confers resistance to bacitracin.</text>
</comment>
<dbReference type="InterPro" id="IPR003824">
    <property type="entry name" value="UppP"/>
</dbReference>
<keyword evidence="7 17" id="KW-0378">Hydrolase</keyword>
<feature type="transmembrane region" description="Helical" evidence="17">
    <location>
        <begin position="200"/>
        <end position="224"/>
    </location>
</feature>
<dbReference type="GO" id="GO:0008360">
    <property type="term" value="P:regulation of cell shape"/>
    <property type="evidence" value="ECO:0007669"/>
    <property type="project" value="UniProtKB-KW"/>
</dbReference>
<sequence length="261" mass="28482">MGILEAIVLGIVQGLTEFLPVSSSGHLVLFQNIFNSQGDMIFFDTMLHVGTLVAVLVVFWQDVVSILKKPVQKLTGLILVATVPAVVATLLFKDFFEGSFEGQYLGYGFIVTAILLVAAEWVEKRYQKRRNNVKYRDAVIMGCVQAVAIMPGISRSGSTLVGGLFSGIDRNLAARFSFLMSIPVILGSLVLQGYDLIKTGVGQIAVLPTIVGMLFAAVSGFLAIRFMLNLIRKKKLYGFAIYVGILGILVILDQTVFHLVF</sequence>
<keyword evidence="6 17" id="KW-0812">Transmembrane</keyword>
<keyword evidence="13 17" id="KW-0961">Cell wall biogenesis/degradation</keyword>
<gene>
    <name evidence="17" type="primary">uppP</name>
    <name evidence="18" type="ORF">H8693_09085</name>
</gene>
<evidence type="ECO:0000256" key="16">
    <source>
        <dbReference type="ARBA" id="ARBA00047594"/>
    </source>
</evidence>
<dbReference type="GO" id="GO:0050380">
    <property type="term" value="F:undecaprenyl-diphosphatase activity"/>
    <property type="evidence" value="ECO:0007669"/>
    <property type="project" value="UniProtKB-UniRule"/>
</dbReference>
<comment type="similarity">
    <text evidence="2 17">Belongs to the UppP family.</text>
</comment>
<keyword evidence="12 17" id="KW-0046">Antibiotic resistance</keyword>
<evidence type="ECO:0000256" key="11">
    <source>
        <dbReference type="ARBA" id="ARBA00023136"/>
    </source>
</evidence>
<evidence type="ECO:0000256" key="8">
    <source>
        <dbReference type="ARBA" id="ARBA00022960"/>
    </source>
</evidence>
<dbReference type="HAMAP" id="MF_01006">
    <property type="entry name" value="Undec_diphosphatase"/>
    <property type="match status" value="1"/>
</dbReference>
<keyword evidence="10 17" id="KW-1133">Transmembrane helix</keyword>
<keyword evidence="5 17" id="KW-1003">Cell membrane</keyword>
<comment type="catalytic activity">
    <reaction evidence="16 17">
        <text>di-trans,octa-cis-undecaprenyl diphosphate + H2O = di-trans,octa-cis-undecaprenyl phosphate + phosphate + H(+)</text>
        <dbReference type="Rhea" id="RHEA:28094"/>
        <dbReference type="ChEBI" id="CHEBI:15377"/>
        <dbReference type="ChEBI" id="CHEBI:15378"/>
        <dbReference type="ChEBI" id="CHEBI:43474"/>
        <dbReference type="ChEBI" id="CHEBI:58405"/>
        <dbReference type="ChEBI" id="CHEBI:60392"/>
        <dbReference type="EC" id="3.6.1.27"/>
    </reaction>
</comment>